<keyword evidence="11" id="KW-0902">Two-component regulatory system</keyword>
<evidence type="ECO:0000256" key="10">
    <source>
        <dbReference type="ARBA" id="ARBA00022989"/>
    </source>
</evidence>
<dbReference type="CDD" id="cd00082">
    <property type="entry name" value="HisKA"/>
    <property type="match status" value="1"/>
</dbReference>
<feature type="transmembrane region" description="Helical" evidence="13">
    <location>
        <begin position="20"/>
        <end position="40"/>
    </location>
</feature>
<evidence type="ECO:0000256" key="6">
    <source>
        <dbReference type="ARBA" id="ARBA00022692"/>
    </source>
</evidence>
<keyword evidence="12 13" id="KW-0472">Membrane</keyword>
<dbReference type="NCBIfam" id="TIGR00229">
    <property type="entry name" value="sensory_box"/>
    <property type="match status" value="1"/>
</dbReference>
<feature type="transmembrane region" description="Helical" evidence="13">
    <location>
        <begin position="156"/>
        <end position="177"/>
    </location>
</feature>
<dbReference type="PROSITE" id="PS50109">
    <property type="entry name" value="HIS_KIN"/>
    <property type="match status" value="1"/>
</dbReference>
<evidence type="ECO:0000256" key="13">
    <source>
        <dbReference type="SAM" id="Phobius"/>
    </source>
</evidence>
<dbReference type="InterPro" id="IPR036097">
    <property type="entry name" value="HisK_dim/P_sf"/>
</dbReference>
<evidence type="ECO:0000259" key="15">
    <source>
        <dbReference type="PROSITE" id="PS50112"/>
    </source>
</evidence>
<dbReference type="Pfam" id="PF02518">
    <property type="entry name" value="HATPase_c"/>
    <property type="match status" value="1"/>
</dbReference>
<dbReference type="InterPro" id="IPR003594">
    <property type="entry name" value="HATPase_dom"/>
</dbReference>
<sequence length="569" mass="61588">METGKPSPHTSPVFKSQRGAVFYLVTLVFVGVDLLQTFLMQGAVPGMTEPRMTGIVALFFFAVIAAYYRLTGQLKIASIVLIAVAYAGSVYASLKQGGSPAPTLNYVPFLPIVTTVLLGRSAGAISLHLSIVAIIFCTYAAQTGLAPPSPHTIEELRLLLASGGVLLAIGVTAYAIIYENLILKAVKEAEGAKREVEQKADALEQSQEFLATVMDAAHDAIIASDASGKLSIFNHAAREIHGIDAQPLDSQDWPSTYSLFEADGETPMKLENVPLFCAMQGQKVIGRQMAIAVPGREVRFMTANATPLYNDKKELIGAVATMRDVTKEHFQEEKIRSQNREIDHFARVASLDLQAPLNRIIMTSEALIKSPEIQASAKTRTDLAAVTAAAKKMGALIKDVLYMSRLPIGEISLQPVVVRDCIEAAIDLADLSEADCRLDFRFTGSHDVMADPHSLTHVFKNLIENAWKHSMPGVRAHAEFTCIVEDGAAVLGVKDNGPGMSREQIDKLFTPLERLRTDDDAGGTGLGLAICRKSITRMGGEFWVESEPGQGCHFRMRLPLAAEQAKIAS</sequence>
<keyword evidence="17" id="KW-1185">Reference proteome</keyword>
<dbReference type="InterPro" id="IPR005467">
    <property type="entry name" value="His_kinase_dom"/>
</dbReference>
<evidence type="ECO:0000256" key="7">
    <source>
        <dbReference type="ARBA" id="ARBA00022741"/>
    </source>
</evidence>
<dbReference type="Gene3D" id="1.10.287.130">
    <property type="match status" value="1"/>
</dbReference>
<dbReference type="InterPro" id="IPR036890">
    <property type="entry name" value="HATPase_C_sf"/>
</dbReference>
<name>A0ABW1KX81_9PROT</name>
<dbReference type="Gene3D" id="3.30.565.10">
    <property type="entry name" value="Histidine kinase-like ATPase, C-terminal domain"/>
    <property type="match status" value="1"/>
</dbReference>
<keyword evidence="9 16" id="KW-0067">ATP-binding</keyword>
<dbReference type="RefSeq" id="WP_379882054.1">
    <property type="nucleotide sequence ID" value="NZ_JBHPON010000002.1"/>
</dbReference>
<accession>A0ABW1KX81</accession>
<evidence type="ECO:0000256" key="12">
    <source>
        <dbReference type="ARBA" id="ARBA00023136"/>
    </source>
</evidence>
<dbReference type="InterPro" id="IPR035965">
    <property type="entry name" value="PAS-like_dom_sf"/>
</dbReference>
<dbReference type="Gene3D" id="3.30.450.20">
    <property type="entry name" value="PAS domain"/>
    <property type="match status" value="1"/>
</dbReference>
<feature type="domain" description="PAS" evidence="15">
    <location>
        <begin position="206"/>
        <end position="248"/>
    </location>
</feature>
<evidence type="ECO:0000256" key="8">
    <source>
        <dbReference type="ARBA" id="ARBA00022777"/>
    </source>
</evidence>
<evidence type="ECO:0000256" key="2">
    <source>
        <dbReference type="ARBA" id="ARBA00004141"/>
    </source>
</evidence>
<evidence type="ECO:0000256" key="1">
    <source>
        <dbReference type="ARBA" id="ARBA00000085"/>
    </source>
</evidence>
<comment type="caution">
    <text evidence="16">The sequence shown here is derived from an EMBL/GenBank/DDBJ whole genome shotgun (WGS) entry which is preliminary data.</text>
</comment>
<dbReference type="SUPFAM" id="SSF55785">
    <property type="entry name" value="PYP-like sensor domain (PAS domain)"/>
    <property type="match status" value="1"/>
</dbReference>
<dbReference type="GO" id="GO:0005524">
    <property type="term" value="F:ATP binding"/>
    <property type="evidence" value="ECO:0007669"/>
    <property type="project" value="UniProtKB-KW"/>
</dbReference>
<feature type="transmembrane region" description="Helical" evidence="13">
    <location>
        <begin position="52"/>
        <end position="70"/>
    </location>
</feature>
<keyword evidence="6 13" id="KW-0812">Transmembrane</keyword>
<dbReference type="InterPro" id="IPR000014">
    <property type="entry name" value="PAS"/>
</dbReference>
<keyword evidence="4" id="KW-0597">Phosphoprotein</keyword>
<dbReference type="CDD" id="cd00075">
    <property type="entry name" value="HATPase"/>
    <property type="match status" value="1"/>
</dbReference>
<dbReference type="PROSITE" id="PS50112">
    <property type="entry name" value="PAS"/>
    <property type="match status" value="1"/>
</dbReference>
<keyword evidence="7" id="KW-0547">Nucleotide-binding</keyword>
<evidence type="ECO:0000313" key="16">
    <source>
        <dbReference type="EMBL" id="MFC6036706.1"/>
    </source>
</evidence>
<dbReference type="PRINTS" id="PR00344">
    <property type="entry name" value="BCTRLSENSOR"/>
</dbReference>
<protein>
    <recommendedName>
        <fullName evidence="3">histidine kinase</fullName>
        <ecNumber evidence="3">2.7.13.3</ecNumber>
    </recommendedName>
</protein>
<dbReference type="EMBL" id="JBHPON010000002">
    <property type="protein sequence ID" value="MFC6036706.1"/>
    <property type="molecule type" value="Genomic_DNA"/>
</dbReference>
<dbReference type="PANTHER" id="PTHR42878:SF7">
    <property type="entry name" value="SENSOR HISTIDINE KINASE GLRK"/>
    <property type="match status" value="1"/>
</dbReference>
<evidence type="ECO:0000313" key="17">
    <source>
        <dbReference type="Proteomes" id="UP001596116"/>
    </source>
</evidence>
<evidence type="ECO:0000256" key="9">
    <source>
        <dbReference type="ARBA" id="ARBA00022840"/>
    </source>
</evidence>
<keyword evidence="8" id="KW-0418">Kinase</keyword>
<evidence type="ECO:0000259" key="14">
    <source>
        <dbReference type="PROSITE" id="PS50109"/>
    </source>
</evidence>
<comment type="subcellular location">
    <subcellularLocation>
        <location evidence="2">Membrane</location>
        <topology evidence="2">Multi-pass membrane protein</topology>
    </subcellularLocation>
</comment>
<dbReference type="Proteomes" id="UP001596116">
    <property type="component" value="Unassembled WGS sequence"/>
</dbReference>
<reference evidence="16 17" key="1">
    <citation type="submission" date="2024-09" db="EMBL/GenBank/DDBJ databases">
        <authorList>
            <person name="Zhang Z.-H."/>
        </authorList>
    </citation>
    <scope>NUCLEOTIDE SEQUENCE [LARGE SCALE GENOMIC DNA]</scope>
    <source>
        <strain evidence="16 17">HHTR114</strain>
    </source>
</reference>
<proteinExistence type="predicted"/>
<dbReference type="InterPro" id="IPR013767">
    <property type="entry name" value="PAS_fold"/>
</dbReference>
<dbReference type="PANTHER" id="PTHR42878">
    <property type="entry name" value="TWO-COMPONENT HISTIDINE KINASE"/>
    <property type="match status" value="1"/>
</dbReference>
<dbReference type="Pfam" id="PF00989">
    <property type="entry name" value="PAS"/>
    <property type="match status" value="1"/>
</dbReference>
<feature type="transmembrane region" description="Helical" evidence="13">
    <location>
        <begin position="106"/>
        <end position="136"/>
    </location>
</feature>
<dbReference type="InterPro" id="IPR004358">
    <property type="entry name" value="Sig_transdc_His_kin-like_C"/>
</dbReference>
<dbReference type="InterPro" id="IPR003661">
    <property type="entry name" value="HisK_dim/P_dom"/>
</dbReference>
<gene>
    <name evidence="16" type="ORF">ACFMB1_14200</name>
</gene>
<evidence type="ECO:0000256" key="5">
    <source>
        <dbReference type="ARBA" id="ARBA00022679"/>
    </source>
</evidence>
<dbReference type="InterPro" id="IPR050351">
    <property type="entry name" value="BphY/WalK/GraS-like"/>
</dbReference>
<comment type="catalytic activity">
    <reaction evidence="1">
        <text>ATP + protein L-histidine = ADP + protein N-phospho-L-histidine.</text>
        <dbReference type="EC" id="2.7.13.3"/>
    </reaction>
</comment>
<feature type="domain" description="Histidine kinase" evidence="14">
    <location>
        <begin position="348"/>
        <end position="562"/>
    </location>
</feature>
<dbReference type="SMART" id="SM00387">
    <property type="entry name" value="HATPase_c"/>
    <property type="match status" value="1"/>
</dbReference>
<evidence type="ECO:0000256" key="11">
    <source>
        <dbReference type="ARBA" id="ARBA00023012"/>
    </source>
</evidence>
<evidence type="ECO:0000256" key="4">
    <source>
        <dbReference type="ARBA" id="ARBA00022553"/>
    </source>
</evidence>
<organism evidence="16 17">
    <name type="scientific">Hyphococcus aureus</name>
    <dbReference type="NCBI Taxonomy" id="2666033"/>
    <lineage>
        <taxon>Bacteria</taxon>
        <taxon>Pseudomonadati</taxon>
        <taxon>Pseudomonadota</taxon>
        <taxon>Alphaproteobacteria</taxon>
        <taxon>Parvularculales</taxon>
        <taxon>Parvularculaceae</taxon>
        <taxon>Hyphococcus</taxon>
    </lineage>
</organism>
<keyword evidence="5" id="KW-0808">Transferase</keyword>
<evidence type="ECO:0000256" key="3">
    <source>
        <dbReference type="ARBA" id="ARBA00012438"/>
    </source>
</evidence>
<feature type="transmembrane region" description="Helical" evidence="13">
    <location>
        <begin position="76"/>
        <end position="94"/>
    </location>
</feature>
<dbReference type="SUPFAM" id="SSF47384">
    <property type="entry name" value="Homodimeric domain of signal transducing histidine kinase"/>
    <property type="match status" value="1"/>
</dbReference>
<dbReference type="EC" id="2.7.13.3" evidence="3"/>
<dbReference type="SUPFAM" id="SSF55874">
    <property type="entry name" value="ATPase domain of HSP90 chaperone/DNA topoisomerase II/histidine kinase"/>
    <property type="match status" value="1"/>
</dbReference>
<keyword evidence="10 13" id="KW-1133">Transmembrane helix</keyword>